<dbReference type="GO" id="GO:0008289">
    <property type="term" value="F:lipid binding"/>
    <property type="evidence" value="ECO:0007669"/>
    <property type="project" value="InterPro"/>
</dbReference>
<gene>
    <name evidence="2" type="ORF">EB796_019183</name>
</gene>
<dbReference type="Proteomes" id="UP000593567">
    <property type="component" value="Unassembled WGS sequence"/>
</dbReference>
<dbReference type="PANTHER" id="PTHR19308:SF14">
    <property type="entry name" value="START DOMAIN-CONTAINING PROTEIN"/>
    <property type="match status" value="1"/>
</dbReference>
<evidence type="ECO:0000259" key="1">
    <source>
        <dbReference type="PROSITE" id="PS50848"/>
    </source>
</evidence>
<dbReference type="InterPro" id="IPR051213">
    <property type="entry name" value="START_lipid_transfer"/>
</dbReference>
<evidence type="ECO:0000313" key="3">
    <source>
        <dbReference type="Proteomes" id="UP000593567"/>
    </source>
</evidence>
<dbReference type="OrthoDB" id="5403181at2759"/>
<dbReference type="InterPro" id="IPR002913">
    <property type="entry name" value="START_lipid-bd_dom"/>
</dbReference>
<sequence length="139" mass="15887">MNHSVYHKKEPPRKNIIRGTSYYTGYVMEVIGPQATRFTYISQSNPGGKIPAWLVNKLFTVVAPKVIQKMVKACRVYEVWKKNNNPEYMPWLWPDQICTNLIDWNDVSSSANVETTSSCSEEPEDIQVGDITDDIITDT</sequence>
<dbReference type="AlphaFoldDB" id="A0A7J7J8D7"/>
<comment type="caution">
    <text evidence="2">The sequence shown here is derived from an EMBL/GenBank/DDBJ whole genome shotgun (WGS) entry which is preliminary data.</text>
</comment>
<dbReference type="InterPro" id="IPR023393">
    <property type="entry name" value="START-like_dom_sf"/>
</dbReference>
<evidence type="ECO:0000313" key="2">
    <source>
        <dbReference type="EMBL" id="KAF6022509.1"/>
    </source>
</evidence>
<name>A0A7J7J8D7_BUGNE</name>
<reference evidence="2" key="1">
    <citation type="submission" date="2020-06" db="EMBL/GenBank/DDBJ databases">
        <title>Draft genome of Bugula neritina, a colonial animal packing powerful symbionts and potential medicines.</title>
        <authorList>
            <person name="Rayko M."/>
        </authorList>
    </citation>
    <scope>NUCLEOTIDE SEQUENCE [LARGE SCALE GENOMIC DNA]</scope>
    <source>
        <strain evidence="2">Kwan_BN1</strain>
    </source>
</reference>
<organism evidence="2 3">
    <name type="scientific">Bugula neritina</name>
    <name type="common">Brown bryozoan</name>
    <name type="synonym">Sertularia neritina</name>
    <dbReference type="NCBI Taxonomy" id="10212"/>
    <lineage>
        <taxon>Eukaryota</taxon>
        <taxon>Metazoa</taxon>
        <taxon>Spiralia</taxon>
        <taxon>Lophotrochozoa</taxon>
        <taxon>Bryozoa</taxon>
        <taxon>Gymnolaemata</taxon>
        <taxon>Cheilostomatida</taxon>
        <taxon>Flustrina</taxon>
        <taxon>Buguloidea</taxon>
        <taxon>Bugulidae</taxon>
        <taxon>Bugula</taxon>
    </lineage>
</organism>
<dbReference type="PROSITE" id="PS50848">
    <property type="entry name" value="START"/>
    <property type="match status" value="1"/>
</dbReference>
<dbReference type="SUPFAM" id="SSF55961">
    <property type="entry name" value="Bet v1-like"/>
    <property type="match status" value="1"/>
</dbReference>
<dbReference type="PANTHER" id="PTHR19308">
    <property type="entry name" value="PHOSPHATIDYLCHOLINE TRANSFER PROTEIN"/>
    <property type="match status" value="1"/>
</dbReference>
<proteinExistence type="predicted"/>
<feature type="domain" description="START" evidence="1">
    <location>
        <begin position="1"/>
        <end position="79"/>
    </location>
</feature>
<dbReference type="Pfam" id="PF01852">
    <property type="entry name" value="START"/>
    <property type="match status" value="1"/>
</dbReference>
<keyword evidence="3" id="KW-1185">Reference proteome</keyword>
<accession>A0A7J7J8D7</accession>
<dbReference type="Gene3D" id="3.30.530.20">
    <property type="match status" value="1"/>
</dbReference>
<dbReference type="GO" id="GO:0005737">
    <property type="term" value="C:cytoplasm"/>
    <property type="evidence" value="ECO:0007669"/>
    <property type="project" value="UniProtKB-ARBA"/>
</dbReference>
<dbReference type="EMBL" id="VXIV02002843">
    <property type="protein sequence ID" value="KAF6022509.1"/>
    <property type="molecule type" value="Genomic_DNA"/>
</dbReference>
<protein>
    <submittedName>
        <fullName evidence="2">STARD10</fullName>
    </submittedName>
</protein>